<dbReference type="AlphaFoldDB" id="A0A8H8D6L5"/>
<feature type="compositionally biased region" description="Pro residues" evidence="1">
    <location>
        <begin position="46"/>
        <end position="58"/>
    </location>
</feature>
<evidence type="ECO:0000256" key="1">
    <source>
        <dbReference type="SAM" id="MobiDB-lite"/>
    </source>
</evidence>
<reference evidence="2 3" key="1">
    <citation type="submission" date="2021-01" db="EMBL/GenBank/DDBJ databases">
        <title>Chromosome-level genome assembly of a human fungal pathogen reveals clustering of transcriptionally co-regulated genes.</title>
        <authorList>
            <person name="Voorhies M."/>
            <person name="Cohen S."/>
            <person name="Shea T.P."/>
            <person name="Petrus S."/>
            <person name="Munoz J.F."/>
            <person name="Poplawski S."/>
            <person name="Goldman W.E."/>
            <person name="Michael T."/>
            <person name="Cuomo C.A."/>
            <person name="Sil A."/>
            <person name="Beyhan S."/>
        </authorList>
    </citation>
    <scope>NUCLEOTIDE SEQUENCE [LARGE SCALE GENOMIC DNA]</scope>
    <source>
        <strain evidence="2 3">G184AR</strain>
    </source>
</reference>
<feature type="region of interest" description="Disordered" evidence="1">
    <location>
        <begin position="1"/>
        <end position="62"/>
    </location>
</feature>
<feature type="compositionally biased region" description="Basic and acidic residues" evidence="1">
    <location>
        <begin position="1"/>
        <end position="32"/>
    </location>
</feature>
<organism evidence="2 3">
    <name type="scientific">Ajellomyces capsulatus</name>
    <name type="common">Darling's disease fungus</name>
    <name type="synonym">Histoplasma capsulatum</name>
    <dbReference type="NCBI Taxonomy" id="5037"/>
    <lineage>
        <taxon>Eukaryota</taxon>
        <taxon>Fungi</taxon>
        <taxon>Dikarya</taxon>
        <taxon>Ascomycota</taxon>
        <taxon>Pezizomycotina</taxon>
        <taxon>Eurotiomycetes</taxon>
        <taxon>Eurotiomycetidae</taxon>
        <taxon>Onygenales</taxon>
        <taxon>Ajellomycetaceae</taxon>
        <taxon>Histoplasma</taxon>
    </lineage>
</organism>
<proteinExistence type="predicted"/>
<sequence length="72" mass="7766">MLNVRLADDLTKTDGNIKTKPIDAQRKEKCGEGLRGNDAASLSSPVKPPPPPPPPPSQHSPLCSFEICMKPF</sequence>
<name>A0A8H8D6L5_AJECA</name>
<comment type="caution">
    <text evidence="2">The sequence shown here is derived from an EMBL/GenBank/DDBJ whole genome shotgun (WGS) entry which is preliminary data.</text>
</comment>
<gene>
    <name evidence="2" type="ORF">I7I52_00716</name>
</gene>
<dbReference type="VEuPathDB" id="FungiDB:I7I52_00716"/>
<accession>A0A8H8D6L5</accession>
<evidence type="ECO:0000313" key="2">
    <source>
        <dbReference type="EMBL" id="KAG5302914.1"/>
    </source>
</evidence>
<dbReference type="Proteomes" id="UP000670092">
    <property type="component" value="Unassembled WGS sequence"/>
</dbReference>
<dbReference type="EMBL" id="JAEVHI010000001">
    <property type="protein sequence ID" value="KAG5302914.1"/>
    <property type="molecule type" value="Genomic_DNA"/>
</dbReference>
<protein>
    <submittedName>
        <fullName evidence="2">Uncharacterized protein</fullName>
    </submittedName>
</protein>
<evidence type="ECO:0000313" key="3">
    <source>
        <dbReference type="Proteomes" id="UP000670092"/>
    </source>
</evidence>